<evidence type="ECO:0008006" key="4">
    <source>
        <dbReference type="Google" id="ProtNLM"/>
    </source>
</evidence>
<comment type="caution">
    <text evidence="2">The sequence shown here is derived from an EMBL/GenBank/DDBJ whole genome shotgun (WGS) entry which is preliminary data.</text>
</comment>
<dbReference type="Proteomes" id="UP001320420">
    <property type="component" value="Unassembled WGS sequence"/>
</dbReference>
<protein>
    <recommendedName>
        <fullName evidence="4">Beta-lactamase-related domain-containing protein</fullName>
    </recommendedName>
</protein>
<sequence>MSYAILPKTRVTSLTLFYTGSTIKSMTVAALSLLVDSPFSYSDIAWTTDYATIEDALSHPAGYPRHDLAVTQTAGGLYEHAGRRPQPASPADARRAPHRLPVLQQDVRRRRHYHNGSKRHHPLPYTVDSDVEGAGFTISTVLDYAKYLRTMMLEAGHRELKRPKIIATGP</sequence>
<dbReference type="Gene3D" id="3.40.710.10">
    <property type="entry name" value="DD-peptidase/beta-lactamase superfamily"/>
    <property type="match status" value="1"/>
</dbReference>
<feature type="region of interest" description="Disordered" evidence="1">
    <location>
        <begin position="81"/>
        <end position="102"/>
    </location>
</feature>
<proteinExistence type="predicted"/>
<evidence type="ECO:0000256" key="1">
    <source>
        <dbReference type="SAM" id="MobiDB-lite"/>
    </source>
</evidence>
<dbReference type="InterPro" id="IPR012338">
    <property type="entry name" value="Beta-lactam/transpept-like"/>
</dbReference>
<evidence type="ECO:0000313" key="3">
    <source>
        <dbReference type="Proteomes" id="UP001320420"/>
    </source>
</evidence>
<name>A0AAN9YNT8_9PEZI</name>
<dbReference type="AlphaFoldDB" id="A0AAN9YNT8"/>
<keyword evidence="3" id="KW-1185">Reference proteome</keyword>
<evidence type="ECO:0000313" key="2">
    <source>
        <dbReference type="EMBL" id="KAK7753033.1"/>
    </source>
</evidence>
<dbReference type="EMBL" id="JAKJXP020000032">
    <property type="protein sequence ID" value="KAK7753033.1"/>
    <property type="molecule type" value="Genomic_DNA"/>
</dbReference>
<gene>
    <name evidence="2" type="ORF">SLS62_004982</name>
</gene>
<reference evidence="2 3" key="1">
    <citation type="submission" date="2024-02" db="EMBL/GenBank/DDBJ databases">
        <title>De novo assembly and annotation of 12 fungi associated with fruit tree decline syndrome in Ontario, Canada.</title>
        <authorList>
            <person name="Sulman M."/>
            <person name="Ellouze W."/>
            <person name="Ilyukhin E."/>
        </authorList>
    </citation>
    <scope>NUCLEOTIDE SEQUENCE [LARGE SCALE GENOMIC DNA]</scope>
    <source>
        <strain evidence="2 3">M11/M66-122</strain>
    </source>
</reference>
<dbReference type="SUPFAM" id="SSF56601">
    <property type="entry name" value="beta-lactamase/transpeptidase-like"/>
    <property type="match status" value="1"/>
</dbReference>
<accession>A0AAN9YNT8</accession>
<organism evidence="2 3">
    <name type="scientific">Diatrype stigma</name>
    <dbReference type="NCBI Taxonomy" id="117547"/>
    <lineage>
        <taxon>Eukaryota</taxon>
        <taxon>Fungi</taxon>
        <taxon>Dikarya</taxon>
        <taxon>Ascomycota</taxon>
        <taxon>Pezizomycotina</taxon>
        <taxon>Sordariomycetes</taxon>
        <taxon>Xylariomycetidae</taxon>
        <taxon>Xylariales</taxon>
        <taxon>Diatrypaceae</taxon>
        <taxon>Diatrype</taxon>
    </lineage>
</organism>